<dbReference type="AlphaFoldDB" id="A0A8X6NVI2"/>
<protein>
    <submittedName>
        <fullName evidence="1">Uncharacterized protein</fullName>
    </submittedName>
</protein>
<dbReference type="EMBL" id="BMAW01109151">
    <property type="protein sequence ID" value="GFT37170.1"/>
    <property type="molecule type" value="Genomic_DNA"/>
</dbReference>
<evidence type="ECO:0000313" key="1">
    <source>
        <dbReference type="EMBL" id="GFT37170.1"/>
    </source>
</evidence>
<name>A0A8X6NVI2_NEPPI</name>
<accession>A0A8X6NVI2</accession>
<organism evidence="1 2">
    <name type="scientific">Nephila pilipes</name>
    <name type="common">Giant wood spider</name>
    <name type="synonym">Nephila maculata</name>
    <dbReference type="NCBI Taxonomy" id="299642"/>
    <lineage>
        <taxon>Eukaryota</taxon>
        <taxon>Metazoa</taxon>
        <taxon>Ecdysozoa</taxon>
        <taxon>Arthropoda</taxon>
        <taxon>Chelicerata</taxon>
        <taxon>Arachnida</taxon>
        <taxon>Araneae</taxon>
        <taxon>Araneomorphae</taxon>
        <taxon>Entelegynae</taxon>
        <taxon>Araneoidea</taxon>
        <taxon>Nephilidae</taxon>
        <taxon>Nephila</taxon>
    </lineage>
</organism>
<sequence length="79" mass="9084">MAGWLANGDTCCPYCCCWRHNVIDMVTEENIHGSDTHIAATAGHCYYRLTHAATRHVTTPRRKRPPLQHLLESFKYQEV</sequence>
<reference evidence="1" key="1">
    <citation type="submission" date="2020-08" db="EMBL/GenBank/DDBJ databases">
        <title>Multicomponent nature underlies the extraordinary mechanical properties of spider dragline silk.</title>
        <authorList>
            <person name="Kono N."/>
            <person name="Nakamura H."/>
            <person name="Mori M."/>
            <person name="Yoshida Y."/>
            <person name="Ohtoshi R."/>
            <person name="Malay A.D."/>
            <person name="Moran D.A.P."/>
            <person name="Tomita M."/>
            <person name="Numata K."/>
            <person name="Arakawa K."/>
        </authorList>
    </citation>
    <scope>NUCLEOTIDE SEQUENCE</scope>
</reference>
<gene>
    <name evidence="1" type="ORF">NPIL_86021</name>
</gene>
<comment type="caution">
    <text evidence="1">The sequence shown here is derived from an EMBL/GenBank/DDBJ whole genome shotgun (WGS) entry which is preliminary data.</text>
</comment>
<evidence type="ECO:0000313" key="2">
    <source>
        <dbReference type="Proteomes" id="UP000887013"/>
    </source>
</evidence>
<proteinExistence type="predicted"/>
<dbReference type="Proteomes" id="UP000887013">
    <property type="component" value="Unassembled WGS sequence"/>
</dbReference>
<keyword evidence="2" id="KW-1185">Reference proteome</keyword>